<proteinExistence type="predicted"/>
<sequence length="109" mass="11662">MFTIRPLLAFLDAMALSMTGMQSLVILTKNRLLMARMDSTSSSGVSTRGTGPSCERPTLLISTDTGRSSIDLEMSAYNSGVFFEQSAATTLVCTLYFVSISVAICSSLD</sequence>
<evidence type="ECO:0000313" key="3">
    <source>
        <dbReference type="Proteomes" id="UP000788993"/>
    </source>
</evidence>
<keyword evidence="3" id="KW-1185">Reference proteome</keyword>
<evidence type="ECO:0000256" key="1">
    <source>
        <dbReference type="SAM" id="Phobius"/>
    </source>
</evidence>
<comment type="caution">
    <text evidence="2">The sequence shown here is derived from an EMBL/GenBank/DDBJ whole genome shotgun (WGS) entry which is preliminary data.</text>
</comment>
<evidence type="ECO:0000313" key="2">
    <source>
        <dbReference type="EMBL" id="KAH3660691.1"/>
    </source>
</evidence>
<dbReference type="AlphaFoldDB" id="A0A9P8SZR7"/>
<keyword evidence="1" id="KW-0472">Membrane</keyword>
<reference evidence="2" key="2">
    <citation type="submission" date="2021-01" db="EMBL/GenBank/DDBJ databases">
        <authorList>
            <person name="Schikora-Tamarit M.A."/>
        </authorList>
    </citation>
    <scope>NUCLEOTIDE SEQUENCE</scope>
    <source>
        <strain evidence="2">NCAIM Y.01608</strain>
    </source>
</reference>
<keyword evidence="1" id="KW-1133">Transmembrane helix</keyword>
<name>A0A9P8SZR7_9ASCO</name>
<gene>
    <name evidence="2" type="ORF">OGATHE_005023</name>
</gene>
<reference evidence="2" key="1">
    <citation type="journal article" date="2021" name="Open Biol.">
        <title>Shared evolutionary footprints suggest mitochondrial oxidative damage underlies multiple complex I losses in fungi.</title>
        <authorList>
            <person name="Schikora-Tamarit M.A."/>
            <person name="Marcet-Houben M."/>
            <person name="Nosek J."/>
            <person name="Gabaldon T."/>
        </authorList>
    </citation>
    <scope>NUCLEOTIDE SEQUENCE</scope>
    <source>
        <strain evidence="2">NCAIM Y.01608</strain>
    </source>
</reference>
<organism evidence="2 3">
    <name type="scientific">Ogataea polymorpha</name>
    <dbReference type="NCBI Taxonomy" id="460523"/>
    <lineage>
        <taxon>Eukaryota</taxon>
        <taxon>Fungi</taxon>
        <taxon>Dikarya</taxon>
        <taxon>Ascomycota</taxon>
        <taxon>Saccharomycotina</taxon>
        <taxon>Pichiomycetes</taxon>
        <taxon>Pichiales</taxon>
        <taxon>Pichiaceae</taxon>
        <taxon>Ogataea</taxon>
    </lineage>
</organism>
<dbReference type="EMBL" id="JAEUBD010001468">
    <property type="protein sequence ID" value="KAH3660691.1"/>
    <property type="molecule type" value="Genomic_DNA"/>
</dbReference>
<protein>
    <submittedName>
        <fullName evidence="2">Uncharacterized protein</fullName>
    </submittedName>
</protein>
<keyword evidence="1" id="KW-0812">Transmembrane</keyword>
<dbReference type="Proteomes" id="UP000788993">
    <property type="component" value="Unassembled WGS sequence"/>
</dbReference>
<feature type="transmembrane region" description="Helical" evidence="1">
    <location>
        <begin position="6"/>
        <end position="27"/>
    </location>
</feature>
<accession>A0A9P8SZR7</accession>